<dbReference type="EMBL" id="OV651821">
    <property type="protein sequence ID" value="CAH1115648.1"/>
    <property type="molecule type" value="Genomic_DNA"/>
</dbReference>
<name>A0A9P0D6R8_9CUCU</name>
<evidence type="ECO:0000256" key="1">
    <source>
        <dbReference type="SAM" id="MobiDB-lite"/>
    </source>
</evidence>
<dbReference type="Proteomes" id="UP001153636">
    <property type="component" value="Chromosome 9"/>
</dbReference>
<evidence type="ECO:0000313" key="3">
    <source>
        <dbReference type="Proteomes" id="UP001153636"/>
    </source>
</evidence>
<keyword evidence="3" id="KW-1185">Reference proteome</keyword>
<dbReference type="OrthoDB" id="6818597at2759"/>
<protein>
    <submittedName>
        <fullName evidence="2">Uncharacterized protein</fullName>
    </submittedName>
</protein>
<organism evidence="2 3">
    <name type="scientific">Psylliodes chrysocephalus</name>
    <dbReference type="NCBI Taxonomy" id="3402493"/>
    <lineage>
        <taxon>Eukaryota</taxon>
        <taxon>Metazoa</taxon>
        <taxon>Ecdysozoa</taxon>
        <taxon>Arthropoda</taxon>
        <taxon>Hexapoda</taxon>
        <taxon>Insecta</taxon>
        <taxon>Pterygota</taxon>
        <taxon>Neoptera</taxon>
        <taxon>Endopterygota</taxon>
        <taxon>Coleoptera</taxon>
        <taxon>Polyphaga</taxon>
        <taxon>Cucujiformia</taxon>
        <taxon>Chrysomeloidea</taxon>
        <taxon>Chrysomelidae</taxon>
        <taxon>Galerucinae</taxon>
        <taxon>Alticini</taxon>
        <taxon>Psylliodes</taxon>
    </lineage>
</organism>
<evidence type="ECO:0000313" key="2">
    <source>
        <dbReference type="EMBL" id="CAH1115648.1"/>
    </source>
</evidence>
<proteinExistence type="predicted"/>
<gene>
    <name evidence="2" type="ORF">PSYICH_LOCUS15642</name>
</gene>
<feature type="region of interest" description="Disordered" evidence="1">
    <location>
        <begin position="102"/>
        <end position="122"/>
    </location>
</feature>
<accession>A0A9P0D6R8</accession>
<dbReference type="AlphaFoldDB" id="A0A9P0D6R8"/>
<reference evidence="2" key="1">
    <citation type="submission" date="2022-01" db="EMBL/GenBank/DDBJ databases">
        <authorList>
            <person name="King R."/>
        </authorList>
    </citation>
    <scope>NUCLEOTIDE SEQUENCE</scope>
</reference>
<sequence>MDTESSTENVPKTSKTDFTELRTLYNEEWMHCEPIQEETKNHISPSTKCEVTVPTMTDLTTVDPVEISIEQMVQARKSGLAKDIVTGQLLGTESYSVKNNININSSDEEDQDPFNNTYNRRLGLNSKIQTNQL</sequence>